<feature type="signal peptide" evidence="2">
    <location>
        <begin position="1"/>
        <end position="20"/>
    </location>
</feature>
<name>A0ABU6ZVJ9_9FABA</name>
<dbReference type="InterPro" id="IPR014710">
    <property type="entry name" value="RmlC-like_jellyroll"/>
</dbReference>
<evidence type="ECO:0000259" key="3">
    <source>
        <dbReference type="SMART" id="SM00835"/>
    </source>
</evidence>
<dbReference type="EMBL" id="JASCZI010274500">
    <property type="protein sequence ID" value="MED6226019.1"/>
    <property type="molecule type" value="Genomic_DNA"/>
</dbReference>
<keyword evidence="2" id="KW-0732">Signal</keyword>
<feature type="region of interest" description="Disordered" evidence="1">
    <location>
        <begin position="419"/>
        <end position="475"/>
    </location>
</feature>
<organism evidence="4 5">
    <name type="scientific">Stylosanthes scabra</name>
    <dbReference type="NCBI Taxonomy" id="79078"/>
    <lineage>
        <taxon>Eukaryota</taxon>
        <taxon>Viridiplantae</taxon>
        <taxon>Streptophyta</taxon>
        <taxon>Embryophyta</taxon>
        <taxon>Tracheophyta</taxon>
        <taxon>Spermatophyta</taxon>
        <taxon>Magnoliopsida</taxon>
        <taxon>eudicotyledons</taxon>
        <taxon>Gunneridae</taxon>
        <taxon>Pentapetalae</taxon>
        <taxon>rosids</taxon>
        <taxon>fabids</taxon>
        <taxon>Fabales</taxon>
        <taxon>Fabaceae</taxon>
        <taxon>Papilionoideae</taxon>
        <taxon>50 kb inversion clade</taxon>
        <taxon>dalbergioids sensu lato</taxon>
        <taxon>Dalbergieae</taxon>
        <taxon>Pterocarpus clade</taxon>
        <taxon>Stylosanthes</taxon>
    </lineage>
</organism>
<proteinExistence type="predicted"/>
<feature type="domain" description="Cupin type-1" evidence="3">
    <location>
        <begin position="35"/>
        <end position="399"/>
    </location>
</feature>
<feature type="non-terminal residue" evidence="4">
    <location>
        <position position="475"/>
    </location>
</feature>
<dbReference type="Proteomes" id="UP001341840">
    <property type="component" value="Unassembled WGS sequence"/>
</dbReference>
<feature type="compositionally biased region" description="Basic residues" evidence="1">
    <location>
        <begin position="182"/>
        <end position="194"/>
    </location>
</feature>
<evidence type="ECO:0000313" key="5">
    <source>
        <dbReference type="Proteomes" id="UP001341840"/>
    </source>
</evidence>
<dbReference type="InterPro" id="IPR011051">
    <property type="entry name" value="RmlC_Cupin_sf"/>
</dbReference>
<dbReference type="InterPro" id="IPR006045">
    <property type="entry name" value="Cupin_1"/>
</dbReference>
<feature type="region of interest" description="Disordered" evidence="1">
    <location>
        <begin position="343"/>
        <end position="382"/>
    </location>
</feature>
<evidence type="ECO:0000256" key="1">
    <source>
        <dbReference type="SAM" id="MobiDB-lite"/>
    </source>
</evidence>
<feature type="region of interest" description="Disordered" evidence="1">
    <location>
        <begin position="182"/>
        <end position="209"/>
    </location>
</feature>
<reference evidence="4 5" key="1">
    <citation type="journal article" date="2023" name="Plants (Basel)">
        <title>Bridging the Gap: Combining Genomics and Transcriptomics Approaches to Understand Stylosanthes scabra, an Orphan Legume from the Brazilian Caatinga.</title>
        <authorList>
            <person name="Ferreira-Neto J.R.C."/>
            <person name="da Silva M.D."/>
            <person name="Binneck E."/>
            <person name="de Melo N.F."/>
            <person name="da Silva R.H."/>
            <person name="de Melo A.L.T.M."/>
            <person name="Pandolfi V."/>
            <person name="Bustamante F.O."/>
            <person name="Brasileiro-Vidal A.C."/>
            <person name="Benko-Iseppon A.M."/>
        </authorList>
    </citation>
    <scope>NUCLEOTIDE SEQUENCE [LARGE SCALE GENOMIC DNA]</scope>
    <source>
        <tissue evidence="4">Leaves</tissue>
    </source>
</reference>
<dbReference type="CDD" id="cd02242">
    <property type="entry name" value="cupin_11S_legumin_N"/>
    <property type="match status" value="1"/>
</dbReference>
<accession>A0ABU6ZVJ9</accession>
<protein>
    <recommendedName>
        <fullName evidence="3">Cupin type-1 domain-containing protein</fullName>
    </recommendedName>
</protein>
<sequence>MAKLLALSLSFCLLVLGASSFSFRQQPEENACQFQRLNSQRPDNRIESEGGFIETWNPNRQEFQCAGVALSRCTLRRNALRRPFYSNAPQEIFIQQAPTKTLTPFHGSTLPIFLSSGPGITWKLAECSEFNAFNFTSYFFSPSSASSTLNPSPPSDEPSDTEPCHAAEYPLVILALLLGSRRKQQRRRRHRNRAAHVEKLHQHRSHYGPQRHSRILNTLHKHAPIAWNNLSNCTTDGGGDELTYEEPAQEGRQQFPFQRPSRRHFQGQDQSQEQQDSHQKVHRFKEGDLIAVPTGVAFWMYNDEDTDVVALSIIDTNNNNNQLDQFPRRFYLAGNQEQEFLRYQQQQGRPHHQQISPRFRRGDRQEREEEDENEGGNIFSGFTPDFLAQAFQVDRQTVQNLRGENEREEQGAIVTVKGGLQVLTPDRDEDEEDQFDRRRQPSKQFDEDRYDDDRRRPQRPSPKDPRRQNGIEETI</sequence>
<comment type="caution">
    <text evidence="4">The sequence shown here is derived from an EMBL/GenBank/DDBJ whole genome shotgun (WGS) entry which is preliminary data.</text>
</comment>
<feature type="region of interest" description="Disordered" evidence="1">
    <location>
        <begin position="238"/>
        <end position="281"/>
    </location>
</feature>
<feature type="compositionally biased region" description="Acidic residues" evidence="1">
    <location>
        <begin position="238"/>
        <end position="248"/>
    </location>
</feature>
<dbReference type="PANTHER" id="PTHR31189">
    <property type="entry name" value="OS03G0336100 PROTEIN-RELATED"/>
    <property type="match status" value="1"/>
</dbReference>
<dbReference type="Gene3D" id="2.60.120.10">
    <property type="entry name" value="Jelly Rolls"/>
    <property type="match status" value="2"/>
</dbReference>
<dbReference type="SMART" id="SM00835">
    <property type="entry name" value="Cupin_1"/>
    <property type="match status" value="1"/>
</dbReference>
<gene>
    <name evidence="4" type="ORF">PIB30_099310</name>
</gene>
<keyword evidence="5" id="KW-1185">Reference proteome</keyword>
<dbReference type="Pfam" id="PF00190">
    <property type="entry name" value="Cupin_1"/>
    <property type="match status" value="2"/>
</dbReference>
<evidence type="ECO:0000313" key="4">
    <source>
        <dbReference type="EMBL" id="MED6226019.1"/>
    </source>
</evidence>
<dbReference type="PANTHER" id="PTHR31189:SF77">
    <property type="entry name" value="GLYCININ G3"/>
    <property type="match status" value="1"/>
</dbReference>
<feature type="chain" id="PRO_5045490939" description="Cupin type-1 domain-containing protein" evidence="2">
    <location>
        <begin position="21"/>
        <end position="475"/>
    </location>
</feature>
<dbReference type="InterPro" id="IPR050253">
    <property type="entry name" value="Seed_Storage-Functional"/>
</dbReference>
<feature type="compositionally biased region" description="Basic and acidic residues" evidence="1">
    <location>
        <begin position="435"/>
        <end position="475"/>
    </location>
</feature>
<dbReference type="SUPFAM" id="SSF51182">
    <property type="entry name" value="RmlC-like cupins"/>
    <property type="match status" value="2"/>
</dbReference>
<evidence type="ECO:0000256" key="2">
    <source>
        <dbReference type="SAM" id="SignalP"/>
    </source>
</evidence>